<dbReference type="OrthoDB" id="9810247at2"/>
<reference evidence="1 2" key="1">
    <citation type="submission" date="2011-05" db="EMBL/GenBank/DDBJ databases">
        <title>Whole genome sequence of Microlunatus phosphovorus NM-1.</title>
        <authorList>
            <person name="Hosoyama A."/>
            <person name="Sasaki K."/>
            <person name="Harada T."/>
            <person name="Igarashi R."/>
            <person name="Kawakoshi A."/>
            <person name="Sasagawa M."/>
            <person name="Fukada J."/>
            <person name="Nakamura S."/>
            <person name="Katano Y."/>
            <person name="Hanada S."/>
            <person name="Kamagata Y."/>
            <person name="Nakamura N."/>
            <person name="Yamazaki S."/>
            <person name="Fujita N."/>
        </authorList>
    </citation>
    <scope>NUCLEOTIDE SEQUENCE [LARGE SCALE GENOMIC DNA]</scope>
    <source>
        <strain evidence="2">ATCC 700054 / DSM 10555 / JCM 9379 / NBRC 101784 / NCIMB 13414 / VKM Ac-1990 / NM-1</strain>
    </source>
</reference>
<dbReference type="SUPFAM" id="SSF53335">
    <property type="entry name" value="S-adenosyl-L-methionine-dependent methyltransferases"/>
    <property type="match status" value="1"/>
</dbReference>
<evidence type="ECO:0000313" key="1">
    <source>
        <dbReference type="EMBL" id="BAK35721.1"/>
    </source>
</evidence>
<dbReference type="CDD" id="cd02440">
    <property type="entry name" value="AdoMet_MTases"/>
    <property type="match status" value="1"/>
</dbReference>
<name>F5XI52_MICPN</name>
<dbReference type="HOGENOM" id="CLU_100864_0_0_11"/>
<dbReference type="InterPro" id="IPR029063">
    <property type="entry name" value="SAM-dependent_MTases_sf"/>
</dbReference>
<proteinExistence type="predicted"/>
<dbReference type="KEGG" id="mph:MLP_27070"/>
<sequence length="239" mass="26509">MIDTGTIATLSRRVAKRLRKPPVGWVRFGSLRRTEPVSRLYGWDRGRPIDRYYIETFLTAHGSLITGAVLEIGERVYTERFGRGVTRADMLHVDQVDGATYVADLTDAAVVPSDSYDCVILTQTLHLIFDMSAALQTIRRILKPGGVLLCTVPGISQVADGDWNKTWYWSLTPRAAERLLSAHFPPEAIDVQAFGNVLSATAFLQGLADRELRPKELAVADPEYPVIVTVVARKDDVAQ</sequence>
<dbReference type="Pfam" id="PF13489">
    <property type="entry name" value="Methyltransf_23"/>
    <property type="match status" value="1"/>
</dbReference>
<dbReference type="RefSeq" id="WP_013863590.1">
    <property type="nucleotide sequence ID" value="NC_015635.1"/>
</dbReference>
<gene>
    <name evidence="1" type="ordered locus">MLP_27070</name>
</gene>
<accession>F5XI52</accession>
<dbReference type="STRING" id="1032480.MLP_27070"/>
<organism evidence="1 2">
    <name type="scientific">Microlunatus phosphovorus (strain ATCC 700054 / DSM 10555 / JCM 9379 / NBRC 101784 / NCIMB 13414 / VKM Ac-1990 / NM-1)</name>
    <dbReference type="NCBI Taxonomy" id="1032480"/>
    <lineage>
        <taxon>Bacteria</taxon>
        <taxon>Bacillati</taxon>
        <taxon>Actinomycetota</taxon>
        <taxon>Actinomycetes</taxon>
        <taxon>Propionibacteriales</taxon>
        <taxon>Propionibacteriaceae</taxon>
        <taxon>Microlunatus</taxon>
    </lineage>
</organism>
<dbReference type="eggNOG" id="COG2226">
    <property type="taxonomic scope" value="Bacteria"/>
</dbReference>
<evidence type="ECO:0008006" key="3">
    <source>
        <dbReference type="Google" id="ProtNLM"/>
    </source>
</evidence>
<dbReference type="Gene3D" id="3.40.50.150">
    <property type="entry name" value="Vaccinia Virus protein VP39"/>
    <property type="match status" value="1"/>
</dbReference>
<dbReference type="EMBL" id="AP012204">
    <property type="protein sequence ID" value="BAK35721.1"/>
    <property type="molecule type" value="Genomic_DNA"/>
</dbReference>
<dbReference type="Proteomes" id="UP000007947">
    <property type="component" value="Chromosome"/>
</dbReference>
<dbReference type="AlphaFoldDB" id="F5XI52"/>
<evidence type="ECO:0000313" key="2">
    <source>
        <dbReference type="Proteomes" id="UP000007947"/>
    </source>
</evidence>
<keyword evidence="2" id="KW-1185">Reference proteome</keyword>
<protein>
    <recommendedName>
        <fullName evidence="3">Methyltransferase type 11 domain-containing protein</fullName>
    </recommendedName>
</protein>